<evidence type="ECO:0000313" key="2">
    <source>
        <dbReference type="EMBL" id="EMD86923.1"/>
    </source>
</evidence>
<dbReference type="OMA" id="PVGYVQC"/>
<dbReference type="Proteomes" id="UP000016936">
    <property type="component" value="Unassembled WGS sequence"/>
</dbReference>
<organism evidence="2 3">
    <name type="scientific">Cochliobolus heterostrophus (strain C5 / ATCC 48332 / race O)</name>
    <name type="common">Southern corn leaf blight fungus</name>
    <name type="synonym">Bipolaris maydis</name>
    <dbReference type="NCBI Taxonomy" id="701091"/>
    <lineage>
        <taxon>Eukaryota</taxon>
        <taxon>Fungi</taxon>
        <taxon>Dikarya</taxon>
        <taxon>Ascomycota</taxon>
        <taxon>Pezizomycotina</taxon>
        <taxon>Dothideomycetes</taxon>
        <taxon>Pleosporomycetidae</taxon>
        <taxon>Pleosporales</taxon>
        <taxon>Pleosporineae</taxon>
        <taxon>Pleosporaceae</taxon>
        <taxon>Bipolaris</taxon>
    </lineage>
</organism>
<dbReference type="OrthoDB" id="3795810at2759"/>
<evidence type="ECO:0000256" key="1">
    <source>
        <dbReference type="SAM" id="MobiDB-lite"/>
    </source>
</evidence>
<dbReference type="AlphaFoldDB" id="M2UG18"/>
<feature type="region of interest" description="Disordered" evidence="1">
    <location>
        <begin position="1"/>
        <end position="30"/>
    </location>
</feature>
<accession>M2UG18</accession>
<sequence>MLYDPYPYLSLSPTNNNNNNNNNSSMSTPLSTAPLVTTVADEAAFELEKASITSYEQGWDRWDGPVWPVGYVQCSMQMDGYVRPRVAMEEGVDDMKA</sequence>
<proteinExistence type="predicted"/>
<gene>
    <name evidence="2" type="ORF">COCHEDRAFT_1145808</name>
</gene>
<reference evidence="3" key="2">
    <citation type="journal article" date="2013" name="PLoS Genet.">
        <title>Comparative genome structure, secondary metabolite, and effector coding capacity across Cochliobolus pathogens.</title>
        <authorList>
            <person name="Condon B.J."/>
            <person name="Leng Y."/>
            <person name="Wu D."/>
            <person name="Bushley K.E."/>
            <person name="Ohm R.A."/>
            <person name="Otillar R."/>
            <person name="Martin J."/>
            <person name="Schackwitz W."/>
            <person name="Grimwood J."/>
            <person name="MohdZainudin N."/>
            <person name="Xue C."/>
            <person name="Wang R."/>
            <person name="Manning V.A."/>
            <person name="Dhillon B."/>
            <person name="Tu Z.J."/>
            <person name="Steffenson B.J."/>
            <person name="Salamov A."/>
            <person name="Sun H."/>
            <person name="Lowry S."/>
            <person name="LaButti K."/>
            <person name="Han J."/>
            <person name="Copeland A."/>
            <person name="Lindquist E."/>
            <person name="Barry K."/>
            <person name="Schmutz J."/>
            <person name="Baker S.E."/>
            <person name="Ciuffetti L.M."/>
            <person name="Grigoriev I.V."/>
            <person name="Zhong S."/>
            <person name="Turgeon B.G."/>
        </authorList>
    </citation>
    <scope>NUCLEOTIDE SEQUENCE [LARGE SCALE GENOMIC DNA]</scope>
    <source>
        <strain evidence="3">C5 / ATCC 48332 / race O</strain>
    </source>
</reference>
<dbReference type="EMBL" id="KB445583">
    <property type="protein sequence ID" value="EMD86923.1"/>
    <property type="molecule type" value="Genomic_DNA"/>
</dbReference>
<name>M2UG18_COCH5</name>
<evidence type="ECO:0000313" key="3">
    <source>
        <dbReference type="Proteomes" id="UP000016936"/>
    </source>
</evidence>
<protein>
    <submittedName>
        <fullName evidence="2">Uncharacterized protein</fullName>
    </submittedName>
</protein>
<feature type="compositionally biased region" description="Low complexity" evidence="1">
    <location>
        <begin position="9"/>
        <end position="30"/>
    </location>
</feature>
<reference evidence="2 3" key="1">
    <citation type="journal article" date="2012" name="PLoS Pathog.">
        <title>Diverse lifestyles and strategies of plant pathogenesis encoded in the genomes of eighteen Dothideomycetes fungi.</title>
        <authorList>
            <person name="Ohm R.A."/>
            <person name="Feau N."/>
            <person name="Henrissat B."/>
            <person name="Schoch C.L."/>
            <person name="Horwitz B.A."/>
            <person name="Barry K.W."/>
            <person name="Condon B.J."/>
            <person name="Copeland A.C."/>
            <person name="Dhillon B."/>
            <person name="Glaser F."/>
            <person name="Hesse C.N."/>
            <person name="Kosti I."/>
            <person name="LaButti K."/>
            <person name="Lindquist E.A."/>
            <person name="Lucas S."/>
            <person name="Salamov A.A."/>
            <person name="Bradshaw R.E."/>
            <person name="Ciuffetti L."/>
            <person name="Hamelin R.C."/>
            <person name="Kema G.H.J."/>
            <person name="Lawrence C."/>
            <person name="Scott J.A."/>
            <person name="Spatafora J.W."/>
            <person name="Turgeon B.G."/>
            <person name="de Wit P.J.G.M."/>
            <person name="Zhong S."/>
            <person name="Goodwin S.B."/>
            <person name="Grigoriev I.V."/>
        </authorList>
    </citation>
    <scope>NUCLEOTIDE SEQUENCE [LARGE SCALE GENOMIC DNA]</scope>
    <source>
        <strain evidence="3">C5 / ATCC 48332 / race O</strain>
    </source>
</reference>
<dbReference type="HOGENOM" id="CLU_2512294_0_0_1"/>
<keyword evidence="3" id="KW-1185">Reference proteome</keyword>